<evidence type="ECO:0000256" key="1">
    <source>
        <dbReference type="SAM" id="MobiDB-lite"/>
    </source>
</evidence>
<dbReference type="Proteomes" id="UP001159364">
    <property type="component" value="Linkage Group LG10"/>
</dbReference>
<dbReference type="AlphaFoldDB" id="A0AAV8SNN0"/>
<reference evidence="2 3" key="1">
    <citation type="submission" date="2021-09" db="EMBL/GenBank/DDBJ databases">
        <title>Genomic insights and catalytic innovation underlie evolution of tropane alkaloids biosynthesis.</title>
        <authorList>
            <person name="Wang Y.-J."/>
            <person name="Tian T."/>
            <person name="Huang J.-P."/>
            <person name="Huang S.-X."/>
        </authorList>
    </citation>
    <scope>NUCLEOTIDE SEQUENCE [LARGE SCALE GENOMIC DNA]</scope>
    <source>
        <strain evidence="2">KIB-2018</strain>
        <tissue evidence="2">Leaf</tissue>
    </source>
</reference>
<sequence>MTQDWPDEDPVVIEEGDITPVVRTKGGSITLSQNLRTKLDKQWERAVVLKVLGRRVGFSVLSQRLKSLWKLKGRLKMVDLDDEFYLRWSPSFRPSQATISRAVVWIRIPNLPISRYHPQILSAVGDLVGSTVRLDEETLLANRGKFARIAVEIDLLCPLMPSVELDGETLLISYEGLPQVYVRCGVLGHPSNACAKTDPLEMHDPSTTRVGTAGTAGIELRDLEGATGGVQNPAASNGYGPWTHVQRRRPHQAKG</sequence>
<dbReference type="InterPro" id="IPR040256">
    <property type="entry name" value="At4g02000-like"/>
</dbReference>
<feature type="compositionally biased region" description="Basic residues" evidence="1">
    <location>
        <begin position="245"/>
        <end position="255"/>
    </location>
</feature>
<comment type="caution">
    <text evidence="2">The sequence shown here is derived from an EMBL/GenBank/DDBJ whole genome shotgun (WGS) entry which is preliminary data.</text>
</comment>
<organism evidence="2 3">
    <name type="scientific">Erythroxylum novogranatense</name>
    <dbReference type="NCBI Taxonomy" id="1862640"/>
    <lineage>
        <taxon>Eukaryota</taxon>
        <taxon>Viridiplantae</taxon>
        <taxon>Streptophyta</taxon>
        <taxon>Embryophyta</taxon>
        <taxon>Tracheophyta</taxon>
        <taxon>Spermatophyta</taxon>
        <taxon>Magnoliopsida</taxon>
        <taxon>eudicotyledons</taxon>
        <taxon>Gunneridae</taxon>
        <taxon>Pentapetalae</taxon>
        <taxon>rosids</taxon>
        <taxon>fabids</taxon>
        <taxon>Malpighiales</taxon>
        <taxon>Erythroxylaceae</taxon>
        <taxon>Erythroxylum</taxon>
    </lineage>
</organism>
<gene>
    <name evidence="2" type="ORF">K2173_022799</name>
</gene>
<evidence type="ECO:0008006" key="4">
    <source>
        <dbReference type="Google" id="ProtNLM"/>
    </source>
</evidence>
<dbReference type="PANTHER" id="PTHR31286">
    <property type="entry name" value="GLYCINE-RICH CELL WALL STRUCTURAL PROTEIN 1.8-LIKE"/>
    <property type="match status" value="1"/>
</dbReference>
<dbReference type="PANTHER" id="PTHR31286:SF99">
    <property type="entry name" value="DUF4283 DOMAIN-CONTAINING PROTEIN"/>
    <property type="match status" value="1"/>
</dbReference>
<protein>
    <recommendedName>
        <fullName evidence="4">DUF4283 domain-containing protein</fullName>
    </recommendedName>
</protein>
<evidence type="ECO:0000313" key="3">
    <source>
        <dbReference type="Proteomes" id="UP001159364"/>
    </source>
</evidence>
<keyword evidence="3" id="KW-1185">Reference proteome</keyword>
<feature type="region of interest" description="Disordered" evidence="1">
    <location>
        <begin position="226"/>
        <end position="255"/>
    </location>
</feature>
<name>A0AAV8SNN0_9ROSI</name>
<evidence type="ECO:0000313" key="2">
    <source>
        <dbReference type="EMBL" id="KAJ8753558.1"/>
    </source>
</evidence>
<proteinExistence type="predicted"/>
<dbReference type="EMBL" id="JAIWQS010000010">
    <property type="protein sequence ID" value="KAJ8753558.1"/>
    <property type="molecule type" value="Genomic_DNA"/>
</dbReference>
<accession>A0AAV8SNN0</accession>